<dbReference type="InterPro" id="IPR003661">
    <property type="entry name" value="HisK_dim/P_dom"/>
</dbReference>
<gene>
    <name evidence="11" type="ORF">WMW72_08785</name>
</gene>
<feature type="domain" description="Histidine kinase" evidence="10">
    <location>
        <begin position="121"/>
        <end position="341"/>
    </location>
</feature>
<dbReference type="SUPFAM" id="SSF55874">
    <property type="entry name" value="ATPase domain of HSP90 chaperone/DNA topoisomerase II/histidine kinase"/>
    <property type="match status" value="1"/>
</dbReference>
<evidence type="ECO:0000256" key="8">
    <source>
        <dbReference type="ARBA" id="ARBA00023012"/>
    </source>
</evidence>
<evidence type="ECO:0000256" key="6">
    <source>
        <dbReference type="ARBA" id="ARBA00022777"/>
    </source>
</evidence>
<comment type="caution">
    <text evidence="11">The sequence shown here is derived from an EMBL/GenBank/DDBJ whole genome shotgun (WGS) entry which is preliminary data.</text>
</comment>
<dbReference type="PANTHER" id="PTHR43711:SF1">
    <property type="entry name" value="HISTIDINE KINASE 1"/>
    <property type="match status" value="1"/>
</dbReference>
<dbReference type="EMBL" id="JBBPCC010000004">
    <property type="protein sequence ID" value="MEK8127994.1"/>
    <property type="molecule type" value="Genomic_DNA"/>
</dbReference>
<dbReference type="InterPro" id="IPR004358">
    <property type="entry name" value="Sig_transdc_His_kin-like_C"/>
</dbReference>
<dbReference type="SMART" id="SM00387">
    <property type="entry name" value="HATPase_c"/>
    <property type="match status" value="1"/>
</dbReference>
<comment type="catalytic activity">
    <reaction evidence="1">
        <text>ATP + protein L-histidine = ADP + protein N-phospho-L-histidine.</text>
        <dbReference type="EC" id="2.7.13.3"/>
    </reaction>
</comment>
<evidence type="ECO:0000259" key="10">
    <source>
        <dbReference type="PROSITE" id="PS50109"/>
    </source>
</evidence>
<keyword evidence="5" id="KW-0547">Nucleotide-binding</keyword>
<evidence type="ECO:0000313" key="11">
    <source>
        <dbReference type="EMBL" id="MEK8127994.1"/>
    </source>
</evidence>
<dbReference type="PRINTS" id="PR00344">
    <property type="entry name" value="BCTRLSENSOR"/>
</dbReference>
<dbReference type="EC" id="2.7.13.3" evidence="2"/>
<keyword evidence="4" id="KW-0808">Transferase</keyword>
<keyword evidence="12" id="KW-1185">Reference proteome</keyword>
<evidence type="ECO:0000256" key="7">
    <source>
        <dbReference type="ARBA" id="ARBA00022840"/>
    </source>
</evidence>
<accession>A0ABU9DGX0</accession>
<keyword evidence="7" id="KW-0067">ATP-binding</keyword>
<dbReference type="GO" id="GO:0016301">
    <property type="term" value="F:kinase activity"/>
    <property type="evidence" value="ECO:0007669"/>
    <property type="project" value="UniProtKB-KW"/>
</dbReference>
<dbReference type="Pfam" id="PF02518">
    <property type="entry name" value="HATPase_c"/>
    <property type="match status" value="1"/>
</dbReference>
<feature type="transmembrane region" description="Helical" evidence="9">
    <location>
        <begin position="32"/>
        <end position="51"/>
    </location>
</feature>
<dbReference type="InterPro" id="IPR003594">
    <property type="entry name" value="HATPase_dom"/>
</dbReference>
<evidence type="ECO:0000256" key="3">
    <source>
        <dbReference type="ARBA" id="ARBA00022553"/>
    </source>
</evidence>
<dbReference type="PANTHER" id="PTHR43711">
    <property type="entry name" value="TWO-COMPONENT HISTIDINE KINASE"/>
    <property type="match status" value="1"/>
</dbReference>
<evidence type="ECO:0000256" key="2">
    <source>
        <dbReference type="ARBA" id="ARBA00012438"/>
    </source>
</evidence>
<dbReference type="Pfam" id="PF00512">
    <property type="entry name" value="HisKA"/>
    <property type="match status" value="1"/>
</dbReference>
<keyword evidence="3" id="KW-0597">Phosphoprotein</keyword>
<keyword evidence="8" id="KW-0902">Two-component regulatory system</keyword>
<keyword evidence="6 11" id="KW-0418">Kinase</keyword>
<dbReference type="SMART" id="SM00388">
    <property type="entry name" value="HisKA"/>
    <property type="match status" value="1"/>
</dbReference>
<dbReference type="Gene3D" id="3.30.565.10">
    <property type="entry name" value="Histidine kinase-like ATPase, C-terminal domain"/>
    <property type="match status" value="1"/>
</dbReference>
<evidence type="ECO:0000313" key="12">
    <source>
        <dbReference type="Proteomes" id="UP001469365"/>
    </source>
</evidence>
<protein>
    <recommendedName>
        <fullName evidence="2">histidine kinase</fullName>
        <ecNumber evidence="2">2.7.13.3</ecNumber>
    </recommendedName>
</protein>
<sequence length="342" mass="37740">MKRDSTVLLLTLQFLMLAVLTGMEMLHQPQGIVRGVLWAALFTGTGVLLVGRLRLIKRLEEAVVHLQRAVQGNANTRILVARDEPAVREVEFAMNALIERLTAIQAQSVNSEAARKQLLSAISHDIRTPLTSIIGYVDALKDEIASTPEERQAHLEIISRKGGALKELIEQIFQLAKLDADDIILKPEPLDLAEAAREAVIEWIPELQLRQMEVEAQLPEKPCVVEADRLAVRRILSNLIRNAVQHGQEGGLLGIGLSLAENGMAYELVLWDRGPGISEEELPHVFERMYRTAVSRRSLNDGSGLGLAIAKALVEKQGGSIWAESEPGIRTAFRFTLPRADG</sequence>
<dbReference type="PROSITE" id="PS50109">
    <property type="entry name" value="HIS_KIN"/>
    <property type="match status" value="1"/>
</dbReference>
<dbReference type="CDD" id="cd00082">
    <property type="entry name" value="HisKA"/>
    <property type="match status" value="1"/>
</dbReference>
<evidence type="ECO:0000256" key="9">
    <source>
        <dbReference type="SAM" id="Phobius"/>
    </source>
</evidence>
<proteinExistence type="predicted"/>
<keyword evidence="9" id="KW-0472">Membrane</keyword>
<keyword evidence="9" id="KW-1133">Transmembrane helix</keyword>
<dbReference type="InterPro" id="IPR036097">
    <property type="entry name" value="HisK_dim/P_sf"/>
</dbReference>
<dbReference type="Proteomes" id="UP001469365">
    <property type="component" value="Unassembled WGS sequence"/>
</dbReference>
<keyword evidence="9" id="KW-0812">Transmembrane</keyword>
<dbReference type="InterPro" id="IPR050736">
    <property type="entry name" value="Sensor_HK_Regulatory"/>
</dbReference>
<evidence type="ECO:0000256" key="4">
    <source>
        <dbReference type="ARBA" id="ARBA00022679"/>
    </source>
</evidence>
<organism evidence="11 12">
    <name type="scientific">Paenibacillus filicis</name>
    <dbReference type="NCBI Taxonomy" id="669464"/>
    <lineage>
        <taxon>Bacteria</taxon>
        <taxon>Bacillati</taxon>
        <taxon>Bacillota</taxon>
        <taxon>Bacilli</taxon>
        <taxon>Bacillales</taxon>
        <taxon>Paenibacillaceae</taxon>
        <taxon>Paenibacillus</taxon>
    </lineage>
</organism>
<evidence type="ECO:0000256" key="1">
    <source>
        <dbReference type="ARBA" id="ARBA00000085"/>
    </source>
</evidence>
<dbReference type="RefSeq" id="WP_341415056.1">
    <property type="nucleotide sequence ID" value="NZ_JBBPCC010000004.1"/>
</dbReference>
<dbReference type="InterPro" id="IPR036890">
    <property type="entry name" value="HATPase_C_sf"/>
</dbReference>
<reference evidence="11 12" key="1">
    <citation type="submission" date="2024-04" db="EMBL/GenBank/DDBJ databases">
        <title>draft genome sequnece of Paenibacillus filicis.</title>
        <authorList>
            <person name="Kim D.-U."/>
        </authorList>
    </citation>
    <scope>NUCLEOTIDE SEQUENCE [LARGE SCALE GENOMIC DNA]</scope>
    <source>
        <strain evidence="11 12">KACC14197</strain>
    </source>
</reference>
<name>A0ABU9DGX0_9BACL</name>
<dbReference type="SUPFAM" id="SSF47384">
    <property type="entry name" value="Homodimeric domain of signal transducing histidine kinase"/>
    <property type="match status" value="1"/>
</dbReference>
<evidence type="ECO:0000256" key="5">
    <source>
        <dbReference type="ARBA" id="ARBA00022741"/>
    </source>
</evidence>
<dbReference type="InterPro" id="IPR005467">
    <property type="entry name" value="His_kinase_dom"/>
</dbReference>
<dbReference type="Gene3D" id="1.10.287.130">
    <property type="match status" value="1"/>
</dbReference>